<accession>A0ABQ9E1R1</accession>
<dbReference type="InterPro" id="IPR031366">
    <property type="entry name" value="DUF4663"/>
</dbReference>
<comment type="caution">
    <text evidence="1">The sequence shown here is derived from an EMBL/GenBank/DDBJ whole genome shotgun (WGS) entry which is preliminary data.</text>
</comment>
<dbReference type="Proteomes" id="UP001217089">
    <property type="component" value="Unassembled WGS sequence"/>
</dbReference>
<evidence type="ECO:0000313" key="1">
    <source>
        <dbReference type="EMBL" id="KAJ8298049.1"/>
    </source>
</evidence>
<protein>
    <submittedName>
        <fullName evidence="1">Uncharacterized protein</fullName>
    </submittedName>
</protein>
<name>A0ABQ9E1R1_TEGGR</name>
<dbReference type="PANTHER" id="PTHR36872">
    <property type="entry name" value="GENE 5901-RELATED"/>
    <property type="match status" value="1"/>
</dbReference>
<sequence length="252" mass="29188">MDAILFKSLKECDAKKSWSLVKDIVCIQLMGEDVIPVPYLDEATHYDIGAVVLKEERTLKQRLQKVKASAISVGALTKYIVKENVEGALQNVEKSKKSDGINLNPDFVFEESDKKNQDRKSIRVELKGCEKHLLEKVPDEGYSKLITVNFFPGFENLKKLYLIYEVYYVDEVKIVLTINEETNTYHSRLRVPIGFRLVQYKLTPECHIGPLKYISGDKWRVFWLSKKKIRLPMDKLPPLPKEKGKRLTFTYT</sequence>
<gene>
    <name evidence="1" type="ORF">KUTeg_024580</name>
</gene>
<evidence type="ECO:0000313" key="2">
    <source>
        <dbReference type="Proteomes" id="UP001217089"/>
    </source>
</evidence>
<keyword evidence="2" id="KW-1185">Reference proteome</keyword>
<organism evidence="1 2">
    <name type="scientific">Tegillarca granosa</name>
    <name type="common">Malaysian cockle</name>
    <name type="synonym">Anadara granosa</name>
    <dbReference type="NCBI Taxonomy" id="220873"/>
    <lineage>
        <taxon>Eukaryota</taxon>
        <taxon>Metazoa</taxon>
        <taxon>Spiralia</taxon>
        <taxon>Lophotrochozoa</taxon>
        <taxon>Mollusca</taxon>
        <taxon>Bivalvia</taxon>
        <taxon>Autobranchia</taxon>
        <taxon>Pteriomorphia</taxon>
        <taxon>Arcoida</taxon>
        <taxon>Arcoidea</taxon>
        <taxon>Arcidae</taxon>
        <taxon>Tegillarca</taxon>
    </lineage>
</organism>
<proteinExistence type="predicted"/>
<dbReference type="Pfam" id="PF15668">
    <property type="entry name" value="DUF4663"/>
    <property type="match status" value="1"/>
</dbReference>
<reference evidence="1 2" key="1">
    <citation type="submission" date="2022-12" db="EMBL/GenBank/DDBJ databases">
        <title>Chromosome-level genome of Tegillarca granosa.</title>
        <authorList>
            <person name="Kim J."/>
        </authorList>
    </citation>
    <scope>NUCLEOTIDE SEQUENCE [LARGE SCALE GENOMIC DNA]</scope>
    <source>
        <strain evidence="1">Teg-2019</strain>
        <tissue evidence="1">Adductor muscle</tissue>
    </source>
</reference>
<dbReference type="EMBL" id="JARBDR010000923">
    <property type="protein sequence ID" value="KAJ8298049.1"/>
    <property type="molecule type" value="Genomic_DNA"/>
</dbReference>
<dbReference type="PANTHER" id="PTHR36872:SF1">
    <property type="entry name" value="GENE 5901-RELATED"/>
    <property type="match status" value="1"/>
</dbReference>